<dbReference type="Proteomes" id="UP000460257">
    <property type="component" value="Unassembled WGS sequence"/>
</dbReference>
<feature type="domain" description="Radical SAM core" evidence="6">
    <location>
        <begin position="48"/>
        <end position="154"/>
    </location>
</feature>
<dbReference type="SUPFAM" id="SSF102114">
    <property type="entry name" value="Radical SAM enzymes"/>
    <property type="match status" value="1"/>
</dbReference>
<proteinExistence type="predicted"/>
<keyword evidence="8" id="KW-1185">Reference proteome</keyword>
<dbReference type="InterPro" id="IPR040085">
    <property type="entry name" value="MJ0674-like"/>
</dbReference>
<organism evidence="7 8">
    <name type="scientific">Candidatus Weimeria bifida</name>
    <dbReference type="NCBI Taxonomy" id="2599074"/>
    <lineage>
        <taxon>Bacteria</taxon>
        <taxon>Bacillati</taxon>
        <taxon>Bacillota</taxon>
        <taxon>Clostridia</taxon>
        <taxon>Lachnospirales</taxon>
        <taxon>Lachnospiraceae</taxon>
        <taxon>Candidatus Weimeria</taxon>
    </lineage>
</organism>
<evidence type="ECO:0000256" key="4">
    <source>
        <dbReference type="ARBA" id="ARBA00023014"/>
    </source>
</evidence>
<dbReference type="PANTHER" id="PTHR43075">
    <property type="entry name" value="FORMATE LYASE ACTIVATING ENZYME, PUTATIVE (AFU_ORTHOLOGUE AFUA_2G15630)-RELATED"/>
    <property type="match status" value="1"/>
</dbReference>
<dbReference type="GO" id="GO:0003824">
    <property type="term" value="F:catalytic activity"/>
    <property type="evidence" value="ECO:0007669"/>
    <property type="project" value="InterPro"/>
</dbReference>
<dbReference type="EMBL" id="VOGC01000004">
    <property type="protein sequence ID" value="MQN01274.1"/>
    <property type="molecule type" value="Genomic_DNA"/>
</dbReference>
<evidence type="ECO:0000256" key="3">
    <source>
        <dbReference type="ARBA" id="ARBA00023004"/>
    </source>
</evidence>
<dbReference type="GO" id="GO:0051536">
    <property type="term" value="F:iron-sulfur cluster binding"/>
    <property type="evidence" value="ECO:0007669"/>
    <property type="project" value="UniProtKB-KW"/>
</dbReference>
<protein>
    <submittedName>
        <fullName evidence="7">Radical SAM protein</fullName>
    </submittedName>
</protein>
<dbReference type="PIRSF" id="PIRSF004869">
    <property type="entry name" value="PflX_prd"/>
    <property type="match status" value="1"/>
</dbReference>
<dbReference type="InterPro" id="IPR013785">
    <property type="entry name" value="Aldolase_TIM"/>
</dbReference>
<dbReference type="SFLD" id="SFLDG01099">
    <property type="entry name" value="Uncharacterised_Radical_SAM_Su"/>
    <property type="match status" value="1"/>
</dbReference>
<comment type="cofactor">
    <cofactor evidence="5">
        <name>[4Fe-4S] cluster</name>
        <dbReference type="ChEBI" id="CHEBI:49883"/>
    </cofactor>
    <text evidence="5">Binds 1 [4Fe-4S] cluster. The cluster is coordinated with 3 cysteines and an exchangeable S-adenosyl-L-methionine.</text>
</comment>
<keyword evidence="1 5" id="KW-0949">S-adenosyl-L-methionine</keyword>
<dbReference type="InterPro" id="IPR016431">
    <property type="entry name" value="Pyrv-formate_lyase-activ_prd"/>
</dbReference>
<reference evidence="7" key="1">
    <citation type="journal article" date="2020" name="Appl. Environ. Microbiol.">
        <title>Medium-Chain Fatty Acid Synthesis by 'Candidatus Weimeria bifida' gen. nov., sp. nov., and 'Candidatus Pseudoramibacter fermentans' sp. nov.</title>
        <authorList>
            <person name="Scarborough M.J."/>
            <person name="Myers K.S."/>
            <person name="Donohue T.J."/>
            <person name="Noguera D.R."/>
        </authorList>
    </citation>
    <scope>NUCLEOTIDE SEQUENCE</scope>
    <source>
        <strain evidence="7">LCO1.1</strain>
    </source>
</reference>
<gene>
    <name evidence="7" type="ORF">FRC54_04920</name>
</gene>
<evidence type="ECO:0000256" key="2">
    <source>
        <dbReference type="ARBA" id="ARBA00022723"/>
    </source>
</evidence>
<evidence type="ECO:0000256" key="5">
    <source>
        <dbReference type="PIRSR" id="PIRSR004869-50"/>
    </source>
</evidence>
<dbReference type="AlphaFoldDB" id="A0A6N7IY45"/>
<keyword evidence="3 5" id="KW-0408">Iron</keyword>
<sequence length="325" mass="36303">MEICTLCPRNCGMGRFCGRGENLKVARAALHFWEEPCISGTTGSGAVFFSGCNLKCIFCQNEKIRDGLVGREISVERLSDIFLELQEKGANNINLVTAGHFLPQVVPALEDAKNRGLVVPIVYNTSSYEKVAQIRELDGLVDIYLPDFKYVSSRLSGDFSKAPDYFEVAENAVDEMVRQTGAPAFFVKKKARLDQQLGLWESEDTMDAATYNECAEEIMDEGREVLMKKGTIVRHLLLPGCADDSKNVIKYLYQTYGDSIFLSIMNQYTPMPQVSGHPTLSRKVTENEYNEVLDYALDLGIENAFMQEGDVAKESFIPDFDCEGV</sequence>
<accession>A0A6N7IY45</accession>
<comment type="caution">
    <text evidence="7">The sequence shown here is derived from an EMBL/GenBank/DDBJ whole genome shotgun (WGS) entry which is preliminary data.</text>
</comment>
<dbReference type="SFLD" id="SFLDS00029">
    <property type="entry name" value="Radical_SAM"/>
    <property type="match status" value="1"/>
</dbReference>
<dbReference type="GO" id="GO:0046872">
    <property type="term" value="F:metal ion binding"/>
    <property type="evidence" value="ECO:0007669"/>
    <property type="project" value="UniProtKB-KW"/>
</dbReference>
<dbReference type="InterPro" id="IPR007197">
    <property type="entry name" value="rSAM"/>
</dbReference>
<dbReference type="Pfam" id="PF04055">
    <property type="entry name" value="Radical_SAM"/>
    <property type="match status" value="1"/>
</dbReference>
<feature type="binding site" evidence="5">
    <location>
        <position position="56"/>
    </location>
    <ligand>
        <name>[4Fe-4S] cluster</name>
        <dbReference type="ChEBI" id="CHEBI:49883"/>
        <note>4Fe-4S-S-AdoMet</note>
    </ligand>
</feature>
<feature type="binding site" evidence="5">
    <location>
        <position position="59"/>
    </location>
    <ligand>
        <name>[4Fe-4S] cluster</name>
        <dbReference type="ChEBI" id="CHEBI:49883"/>
        <note>4Fe-4S-S-AdoMet</note>
    </ligand>
</feature>
<name>A0A6N7IY45_9FIRM</name>
<evidence type="ECO:0000256" key="1">
    <source>
        <dbReference type="ARBA" id="ARBA00022691"/>
    </source>
</evidence>
<dbReference type="Gene3D" id="3.20.20.70">
    <property type="entry name" value="Aldolase class I"/>
    <property type="match status" value="1"/>
</dbReference>
<dbReference type="PANTHER" id="PTHR43075:SF1">
    <property type="entry name" value="FORMATE LYASE ACTIVATING ENZYME, PUTATIVE (AFU_ORTHOLOGUE AFUA_2G15630)-RELATED"/>
    <property type="match status" value="1"/>
</dbReference>
<keyword evidence="4 5" id="KW-0411">Iron-sulfur</keyword>
<evidence type="ECO:0000313" key="7">
    <source>
        <dbReference type="EMBL" id="MQN01274.1"/>
    </source>
</evidence>
<dbReference type="CDD" id="cd01335">
    <property type="entry name" value="Radical_SAM"/>
    <property type="match status" value="1"/>
</dbReference>
<keyword evidence="2 5" id="KW-0479">Metal-binding</keyword>
<evidence type="ECO:0000259" key="6">
    <source>
        <dbReference type="Pfam" id="PF04055"/>
    </source>
</evidence>
<feature type="binding site" evidence="5">
    <location>
        <position position="52"/>
    </location>
    <ligand>
        <name>[4Fe-4S] cluster</name>
        <dbReference type="ChEBI" id="CHEBI:49883"/>
        <note>4Fe-4S-S-AdoMet</note>
    </ligand>
</feature>
<dbReference type="InterPro" id="IPR058240">
    <property type="entry name" value="rSAM_sf"/>
</dbReference>
<evidence type="ECO:0000313" key="8">
    <source>
        <dbReference type="Proteomes" id="UP000460257"/>
    </source>
</evidence>